<dbReference type="SUPFAM" id="SSF46689">
    <property type="entry name" value="Homeodomain-like"/>
    <property type="match status" value="1"/>
</dbReference>
<organism evidence="7 8">
    <name type="scientific">Actinomycetospora aurantiaca</name>
    <dbReference type="NCBI Taxonomy" id="3129233"/>
    <lineage>
        <taxon>Bacteria</taxon>
        <taxon>Bacillati</taxon>
        <taxon>Actinomycetota</taxon>
        <taxon>Actinomycetes</taxon>
        <taxon>Pseudonocardiales</taxon>
        <taxon>Pseudonocardiaceae</taxon>
        <taxon>Actinomycetospora</taxon>
    </lineage>
</organism>
<evidence type="ECO:0000256" key="5">
    <source>
        <dbReference type="PROSITE-ProRule" id="PRU00335"/>
    </source>
</evidence>
<dbReference type="PROSITE" id="PS01081">
    <property type="entry name" value="HTH_TETR_1"/>
    <property type="match status" value="1"/>
</dbReference>
<evidence type="ECO:0000313" key="7">
    <source>
        <dbReference type="EMBL" id="MEJ2867838.1"/>
    </source>
</evidence>
<reference evidence="7 8" key="1">
    <citation type="submission" date="2024-03" db="EMBL/GenBank/DDBJ databases">
        <title>Actinomycetospora sp. OC33-EN08, a novel actinomycete isolated from wild orchid (Aerides multiflora).</title>
        <authorList>
            <person name="Suriyachadkun C."/>
        </authorList>
    </citation>
    <scope>NUCLEOTIDE SEQUENCE [LARGE SCALE GENOMIC DNA]</scope>
    <source>
        <strain evidence="7 8">OC33-EN08</strain>
    </source>
</reference>
<dbReference type="PANTHER" id="PTHR30055">
    <property type="entry name" value="HTH-TYPE TRANSCRIPTIONAL REGULATOR RUTR"/>
    <property type="match status" value="1"/>
</dbReference>
<evidence type="ECO:0000313" key="8">
    <source>
        <dbReference type="Proteomes" id="UP001385809"/>
    </source>
</evidence>
<keyword evidence="8" id="KW-1185">Reference proteome</keyword>
<dbReference type="Pfam" id="PF00440">
    <property type="entry name" value="TetR_N"/>
    <property type="match status" value="1"/>
</dbReference>
<dbReference type="Gene3D" id="1.10.10.60">
    <property type="entry name" value="Homeodomain-like"/>
    <property type="match status" value="1"/>
</dbReference>
<dbReference type="InterPro" id="IPR003012">
    <property type="entry name" value="Tet_transcr_reg_TetR"/>
</dbReference>
<accession>A0ABU8MLM7</accession>
<dbReference type="InterPro" id="IPR023772">
    <property type="entry name" value="DNA-bd_HTH_TetR-type_CS"/>
</dbReference>
<evidence type="ECO:0000259" key="6">
    <source>
        <dbReference type="PROSITE" id="PS50977"/>
    </source>
</evidence>
<dbReference type="InterPro" id="IPR001647">
    <property type="entry name" value="HTH_TetR"/>
</dbReference>
<dbReference type="InterPro" id="IPR036271">
    <property type="entry name" value="Tet_transcr_reg_TetR-rel_C_sf"/>
</dbReference>
<keyword evidence="4" id="KW-0804">Transcription</keyword>
<dbReference type="Pfam" id="PF02909">
    <property type="entry name" value="TetR_C_1"/>
    <property type="match status" value="1"/>
</dbReference>
<keyword evidence="2" id="KW-0805">Transcription regulation</keyword>
<dbReference type="SUPFAM" id="SSF48498">
    <property type="entry name" value="Tetracyclin repressor-like, C-terminal domain"/>
    <property type="match status" value="1"/>
</dbReference>
<dbReference type="Proteomes" id="UP001385809">
    <property type="component" value="Unassembled WGS sequence"/>
</dbReference>
<comment type="caution">
    <text evidence="7">The sequence shown here is derived from an EMBL/GenBank/DDBJ whole genome shotgun (WGS) entry which is preliminary data.</text>
</comment>
<evidence type="ECO:0000256" key="1">
    <source>
        <dbReference type="ARBA" id="ARBA00022491"/>
    </source>
</evidence>
<name>A0ABU8MLM7_9PSEU</name>
<keyword evidence="1" id="KW-0678">Repressor</keyword>
<dbReference type="RefSeq" id="WP_337694446.1">
    <property type="nucleotide sequence ID" value="NZ_JBBEGN010000003.1"/>
</dbReference>
<protein>
    <submittedName>
        <fullName evidence="7">TetR/AcrR family transcriptional regulator C-terminal domain-containing protein</fullName>
    </submittedName>
</protein>
<dbReference type="EMBL" id="JBBEGN010000003">
    <property type="protein sequence ID" value="MEJ2867838.1"/>
    <property type="molecule type" value="Genomic_DNA"/>
</dbReference>
<dbReference type="PANTHER" id="PTHR30055:SF151">
    <property type="entry name" value="TRANSCRIPTIONAL REGULATORY PROTEIN"/>
    <property type="match status" value="1"/>
</dbReference>
<dbReference type="InterPro" id="IPR009057">
    <property type="entry name" value="Homeodomain-like_sf"/>
</dbReference>
<dbReference type="PROSITE" id="PS50977">
    <property type="entry name" value="HTH_TETR_2"/>
    <property type="match status" value="1"/>
</dbReference>
<feature type="DNA-binding region" description="H-T-H motif" evidence="5">
    <location>
        <begin position="25"/>
        <end position="44"/>
    </location>
</feature>
<dbReference type="InterPro" id="IPR050109">
    <property type="entry name" value="HTH-type_TetR-like_transc_reg"/>
</dbReference>
<evidence type="ECO:0000256" key="4">
    <source>
        <dbReference type="ARBA" id="ARBA00023163"/>
    </source>
</evidence>
<proteinExistence type="predicted"/>
<dbReference type="InterPro" id="IPR004111">
    <property type="entry name" value="Repressor_TetR_C"/>
</dbReference>
<dbReference type="Gene3D" id="1.10.357.10">
    <property type="entry name" value="Tetracycline Repressor, domain 2"/>
    <property type="match status" value="1"/>
</dbReference>
<gene>
    <name evidence="7" type="ORF">WCD74_08685</name>
</gene>
<evidence type="ECO:0000256" key="3">
    <source>
        <dbReference type="ARBA" id="ARBA00023125"/>
    </source>
</evidence>
<feature type="domain" description="HTH tetR-type" evidence="6">
    <location>
        <begin position="2"/>
        <end position="62"/>
    </location>
</feature>
<sequence length="204" mass="21653">MAISRDAIVTAAVRLLDEGGLAALSLRKVAAELGVSAPTLYWHVTDKRALLDLMAERMVAEHAPPDAPAPGQPWWEWLAESARVRYRAFTAHRDAALVVAGNRPTIASLDQIERTLAVLVDAGFTPSEAMDAVFGLGHYILGAALEYQAEAARTAAPPDPEVLARLAELPHLHAAATTRTDATGEATFEVGLAAMIGGLRATRS</sequence>
<evidence type="ECO:0000256" key="2">
    <source>
        <dbReference type="ARBA" id="ARBA00023015"/>
    </source>
</evidence>
<keyword evidence="3 5" id="KW-0238">DNA-binding</keyword>
<dbReference type="PRINTS" id="PR00455">
    <property type="entry name" value="HTHTETR"/>
</dbReference>
<dbReference type="PRINTS" id="PR00400">
    <property type="entry name" value="TETREPRESSOR"/>
</dbReference>